<dbReference type="PANTHER" id="PTHR11365">
    <property type="entry name" value="5-OXOPROLINASE RELATED"/>
    <property type="match status" value="1"/>
</dbReference>
<dbReference type="GO" id="GO:0006749">
    <property type="term" value="P:glutathione metabolic process"/>
    <property type="evidence" value="ECO:0007669"/>
    <property type="project" value="TreeGrafter"/>
</dbReference>
<evidence type="ECO:0000313" key="2">
    <source>
        <dbReference type="EMBL" id="OKO99912.1"/>
    </source>
</evidence>
<dbReference type="InterPro" id="IPR045079">
    <property type="entry name" value="Oxoprolinase-like"/>
</dbReference>
<dbReference type="AlphaFoldDB" id="A0A1Q5TI66"/>
<evidence type="ECO:0000313" key="3">
    <source>
        <dbReference type="Proteomes" id="UP000186955"/>
    </source>
</evidence>
<sequence length="133" mass="14044">MSQRITDVVLGAFEACAAFQGCCNIISFGMGGVDPKSGVEVPGFGVGETTCGGSGAGASWHGTSGAHFHMINTRITDAEVYGLRYPVVLRQFSIRRGSGGAGRFHGGDGVIRELEFGMPLSKSMLSERRVFRP</sequence>
<gene>
    <name evidence="2" type="ORF">PENSUB_8129</name>
</gene>
<dbReference type="PANTHER" id="PTHR11365:SF2">
    <property type="entry name" value="5-OXOPROLINASE"/>
    <property type="match status" value="1"/>
</dbReference>
<name>A0A1Q5TI66_9EURO</name>
<proteinExistence type="predicted"/>
<reference evidence="2 3" key="1">
    <citation type="submission" date="2016-10" db="EMBL/GenBank/DDBJ databases">
        <title>Genome sequence of the ascomycete fungus Penicillium subrubescens.</title>
        <authorList>
            <person name="De Vries R.P."/>
            <person name="Peng M."/>
            <person name="Dilokpimol A."/>
            <person name="Hilden K."/>
            <person name="Makela M.R."/>
            <person name="Grigoriev I."/>
            <person name="Riley R."/>
            <person name="Granchi Z."/>
        </authorList>
    </citation>
    <scope>NUCLEOTIDE SEQUENCE [LARGE SCALE GENOMIC DNA]</scope>
    <source>
        <strain evidence="2 3">CBS 132785</strain>
    </source>
</reference>
<dbReference type="STRING" id="1316194.A0A1Q5TI66"/>
<dbReference type="GO" id="GO:0017168">
    <property type="term" value="F:5-oxoprolinase (ATP-hydrolyzing) activity"/>
    <property type="evidence" value="ECO:0007669"/>
    <property type="project" value="TreeGrafter"/>
</dbReference>
<dbReference type="Pfam" id="PF02538">
    <property type="entry name" value="Hydantoinase_B"/>
    <property type="match status" value="1"/>
</dbReference>
<keyword evidence="3" id="KW-1185">Reference proteome</keyword>
<evidence type="ECO:0000259" key="1">
    <source>
        <dbReference type="Pfam" id="PF02538"/>
    </source>
</evidence>
<dbReference type="Proteomes" id="UP000186955">
    <property type="component" value="Unassembled WGS sequence"/>
</dbReference>
<comment type="caution">
    <text evidence="2">The sequence shown here is derived from an EMBL/GenBank/DDBJ whole genome shotgun (WGS) entry which is preliminary data.</text>
</comment>
<dbReference type="OrthoDB" id="4526330at2759"/>
<dbReference type="GO" id="GO:0005829">
    <property type="term" value="C:cytosol"/>
    <property type="evidence" value="ECO:0007669"/>
    <property type="project" value="TreeGrafter"/>
</dbReference>
<dbReference type="InterPro" id="IPR003692">
    <property type="entry name" value="Hydantoinase_B"/>
</dbReference>
<accession>A0A1Q5TI66</accession>
<dbReference type="EMBL" id="MNBE01000653">
    <property type="protein sequence ID" value="OKO99912.1"/>
    <property type="molecule type" value="Genomic_DNA"/>
</dbReference>
<protein>
    <recommendedName>
        <fullName evidence="1">Hydantoinase B/oxoprolinase domain-containing protein</fullName>
    </recommendedName>
</protein>
<organism evidence="2 3">
    <name type="scientific">Penicillium subrubescens</name>
    <dbReference type="NCBI Taxonomy" id="1316194"/>
    <lineage>
        <taxon>Eukaryota</taxon>
        <taxon>Fungi</taxon>
        <taxon>Dikarya</taxon>
        <taxon>Ascomycota</taxon>
        <taxon>Pezizomycotina</taxon>
        <taxon>Eurotiomycetes</taxon>
        <taxon>Eurotiomycetidae</taxon>
        <taxon>Eurotiales</taxon>
        <taxon>Aspergillaceae</taxon>
        <taxon>Penicillium</taxon>
    </lineage>
</organism>
<feature type="domain" description="Hydantoinase B/oxoprolinase" evidence="1">
    <location>
        <begin position="2"/>
        <end position="133"/>
    </location>
</feature>